<dbReference type="Pfam" id="PF00622">
    <property type="entry name" value="SPRY"/>
    <property type="match status" value="1"/>
</dbReference>
<feature type="transmembrane region" description="Helical" evidence="10">
    <location>
        <begin position="242"/>
        <end position="264"/>
    </location>
</feature>
<gene>
    <name evidence="14" type="ORF">AALO_G00007250</name>
</gene>
<keyword evidence="3 10" id="KW-0812">Transmembrane</keyword>
<evidence type="ECO:0000256" key="6">
    <source>
        <dbReference type="ARBA" id="ARBA00023136"/>
    </source>
</evidence>
<dbReference type="AlphaFoldDB" id="A0AAV6HEJ4"/>
<proteinExistence type="inferred from homology"/>
<evidence type="ECO:0000259" key="13">
    <source>
        <dbReference type="PROSITE" id="PS50835"/>
    </source>
</evidence>
<organism evidence="14 15">
    <name type="scientific">Alosa alosa</name>
    <name type="common">allis shad</name>
    <dbReference type="NCBI Taxonomy" id="278164"/>
    <lineage>
        <taxon>Eukaryota</taxon>
        <taxon>Metazoa</taxon>
        <taxon>Chordata</taxon>
        <taxon>Craniata</taxon>
        <taxon>Vertebrata</taxon>
        <taxon>Euteleostomi</taxon>
        <taxon>Actinopterygii</taxon>
        <taxon>Neopterygii</taxon>
        <taxon>Teleostei</taxon>
        <taxon>Clupei</taxon>
        <taxon>Clupeiformes</taxon>
        <taxon>Clupeoidei</taxon>
        <taxon>Clupeidae</taxon>
        <taxon>Alosa</taxon>
    </lineage>
</organism>
<evidence type="ECO:0000313" key="15">
    <source>
        <dbReference type="Proteomes" id="UP000823561"/>
    </source>
</evidence>
<keyword evidence="8" id="KW-0325">Glycoprotein</keyword>
<keyword evidence="5 10" id="KW-1133">Transmembrane helix</keyword>
<sequence length="563" mass="62340">MAVTWMCLIVLATCRETTADGFAVQTPQKSVSAQHGASVTLPCGISPATSAVDLELRWHRPDGFNTPVLFYRNKAVQPVEPQYRGRVSLIGHLEKGNVSLRLENLTLADRGEYVCYIKSPVWYDTATVNLTVRVMGSALDLSIAETGEGQVNVTCASGGWCPEPELTWTDGEGRVLSAHLRELSADDAGLVGVSSWLLYSSSESEWLSCSVGVSDQERREGRILPYISRGQTTDRTGQSGGWIAAFVITLLLLLTLLIGMFILYRKGLIQYPVTSTPPDGERPTCAGAEESLPLKDKMEGKLKTADKETNTAVTEWAEKDTNTNDSILLTPEWDLLKSHTVKNISLDNSTVPPFLEVRDLKRNTEVTCPDPLKAQGHGNKFPHVLCKEKFRSGKHCWGVKIWEEGKNIEAKIDSDKIIQQKQSWYVGVCSDTAEARTHRVPLTQKNGFWVLQYEKGTGLFANSDPPTPVQVATMFRRLGMFLDCDKHTLSFYNVDTKLHLCTFENVRAANVNPKSQCTSKNERPPNSLIPLISPGVRDSLVMKIRADVDKLKGKENKAKSKAK</sequence>
<feature type="signal peptide" evidence="11">
    <location>
        <begin position="1"/>
        <end position="19"/>
    </location>
</feature>
<comment type="similarity">
    <text evidence="2">Belongs to the immunoglobulin superfamily. BTN/MOG family.</text>
</comment>
<name>A0AAV6HEJ4_9TELE</name>
<dbReference type="SMART" id="SM00449">
    <property type="entry name" value="SPRY"/>
    <property type="match status" value="1"/>
</dbReference>
<feature type="domain" description="B30.2/SPRY" evidence="12">
    <location>
        <begin position="323"/>
        <end position="550"/>
    </location>
</feature>
<evidence type="ECO:0000256" key="9">
    <source>
        <dbReference type="ARBA" id="ARBA00023319"/>
    </source>
</evidence>
<keyword evidence="7" id="KW-1015">Disulfide bond</keyword>
<evidence type="ECO:0000256" key="11">
    <source>
        <dbReference type="SAM" id="SignalP"/>
    </source>
</evidence>
<evidence type="ECO:0000256" key="7">
    <source>
        <dbReference type="ARBA" id="ARBA00023157"/>
    </source>
</evidence>
<dbReference type="PANTHER" id="PTHR24100:SF149">
    <property type="entry name" value="BG-LIKE ANTIGEN 1-RELATED"/>
    <property type="match status" value="1"/>
</dbReference>
<dbReference type="PANTHER" id="PTHR24100">
    <property type="entry name" value="BUTYROPHILIN"/>
    <property type="match status" value="1"/>
</dbReference>
<keyword evidence="15" id="KW-1185">Reference proteome</keyword>
<evidence type="ECO:0000313" key="14">
    <source>
        <dbReference type="EMBL" id="KAG5285769.1"/>
    </source>
</evidence>
<dbReference type="InterPro" id="IPR013320">
    <property type="entry name" value="ConA-like_dom_sf"/>
</dbReference>
<dbReference type="InterPro" id="IPR001870">
    <property type="entry name" value="B30.2/SPRY"/>
</dbReference>
<dbReference type="GO" id="GO:1903037">
    <property type="term" value="P:regulation of leukocyte cell-cell adhesion"/>
    <property type="evidence" value="ECO:0007669"/>
    <property type="project" value="UniProtKB-ARBA"/>
</dbReference>
<dbReference type="Gene3D" id="2.60.40.10">
    <property type="entry name" value="Immunoglobulins"/>
    <property type="match status" value="2"/>
</dbReference>
<dbReference type="GO" id="GO:0009897">
    <property type="term" value="C:external side of plasma membrane"/>
    <property type="evidence" value="ECO:0007669"/>
    <property type="project" value="TreeGrafter"/>
</dbReference>
<dbReference type="InterPro" id="IPR003877">
    <property type="entry name" value="SPRY_dom"/>
</dbReference>
<dbReference type="InterPro" id="IPR007110">
    <property type="entry name" value="Ig-like_dom"/>
</dbReference>
<dbReference type="Proteomes" id="UP000823561">
    <property type="component" value="Chromosome 1"/>
</dbReference>
<dbReference type="Pfam" id="PF07686">
    <property type="entry name" value="V-set"/>
    <property type="match status" value="1"/>
</dbReference>
<evidence type="ECO:0000256" key="3">
    <source>
        <dbReference type="ARBA" id="ARBA00022692"/>
    </source>
</evidence>
<dbReference type="InterPro" id="IPR053896">
    <property type="entry name" value="BTN3A2-like_Ig-C"/>
</dbReference>
<dbReference type="GO" id="GO:0005102">
    <property type="term" value="F:signaling receptor binding"/>
    <property type="evidence" value="ECO:0007669"/>
    <property type="project" value="TreeGrafter"/>
</dbReference>
<comment type="subcellular location">
    <subcellularLocation>
        <location evidence="1">Membrane</location>
        <topology evidence="1">Single-pass type I membrane protein</topology>
    </subcellularLocation>
</comment>
<dbReference type="SMART" id="SM00406">
    <property type="entry name" value="IGv"/>
    <property type="match status" value="1"/>
</dbReference>
<dbReference type="Gene3D" id="2.60.120.920">
    <property type="match status" value="1"/>
</dbReference>
<feature type="domain" description="Ig-like" evidence="13">
    <location>
        <begin position="21"/>
        <end position="131"/>
    </location>
</feature>
<keyword evidence="9" id="KW-0393">Immunoglobulin domain</keyword>
<dbReference type="InterPro" id="IPR003599">
    <property type="entry name" value="Ig_sub"/>
</dbReference>
<evidence type="ECO:0000259" key="12">
    <source>
        <dbReference type="PROSITE" id="PS50188"/>
    </source>
</evidence>
<dbReference type="FunFam" id="2.60.40.10:FF:000142">
    <property type="entry name" value="V-set domain-containing T-cell activation inhibitor 1"/>
    <property type="match status" value="1"/>
</dbReference>
<accession>A0AAV6HEJ4</accession>
<dbReference type="InterPro" id="IPR013106">
    <property type="entry name" value="Ig_V-set"/>
</dbReference>
<protein>
    <submittedName>
        <fullName evidence="14">Uncharacterized protein</fullName>
    </submittedName>
</protein>
<evidence type="ECO:0000256" key="1">
    <source>
        <dbReference type="ARBA" id="ARBA00004479"/>
    </source>
</evidence>
<dbReference type="PRINTS" id="PR01407">
    <property type="entry name" value="BUTYPHLNCDUF"/>
</dbReference>
<keyword evidence="4 11" id="KW-0732">Signal</keyword>
<reference evidence="14 15" key="1">
    <citation type="submission" date="2020-10" db="EMBL/GenBank/DDBJ databases">
        <title>Chromosome-scale genome assembly of the Allis shad, Alosa alosa.</title>
        <authorList>
            <person name="Margot Z."/>
            <person name="Christophe K."/>
            <person name="Cabau C."/>
            <person name="Louis A."/>
            <person name="Berthelot C."/>
            <person name="Parey E."/>
            <person name="Roest Crollius H."/>
            <person name="Montfort J."/>
            <person name="Robinson-Rechavi M."/>
            <person name="Bucao C."/>
            <person name="Bouchez O."/>
            <person name="Gislard M."/>
            <person name="Lluch J."/>
            <person name="Milhes M."/>
            <person name="Lampietro C."/>
            <person name="Lopez Roques C."/>
            <person name="Donnadieu C."/>
            <person name="Braasch I."/>
            <person name="Desvignes T."/>
            <person name="Postlethwait J."/>
            <person name="Bobe J."/>
            <person name="Guiguen Y."/>
        </authorList>
    </citation>
    <scope>NUCLEOTIDE SEQUENCE [LARGE SCALE GENOMIC DNA]</scope>
    <source>
        <strain evidence="14">M-15738</strain>
        <tissue evidence="14">Blood</tissue>
    </source>
</reference>
<dbReference type="InterPro" id="IPR003879">
    <property type="entry name" value="Butyrophylin_SPRY"/>
</dbReference>
<feature type="chain" id="PRO_5043630348" evidence="11">
    <location>
        <begin position="20"/>
        <end position="563"/>
    </location>
</feature>
<dbReference type="InterPro" id="IPR013783">
    <property type="entry name" value="Ig-like_fold"/>
</dbReference>
<dbReference type="PROSITE" id="PS50835">
    <property type="entry name" value="IG_LIKE"/>
    <property type="match status" value="1"/>
</dbReference>
<dbReference type="SUPFAM" id="SSF48726">
    <property type="entry name" value="Immunoglobulin"/>
    <property type="match status" value="2"/>
</dbReference>
<dbReference type="SMART" id="SM00409">
    <property type="entry name" value="IG"/>
    <property type="match status" value="1"/>
</dbReference>
<evidence type="ECO:0000256" key="4">
    <source>
        <dbReference type="ARBA" id="ARBA00022729"/>
    </source>
</evidence>
<dbReference type="GO" id="GO:0001817">
    <property type="term" value="P:regulation of cytokine production"/>
    <property type="evidence" value="ECO:0007669"/>
    <property type="project" value="TreeGrafter"/>
</dbReference>
<dbReference type="InterPro" id="IPR036179">
    <property type="entry name" value="Ig-like_dom_sf"/>
</dbReference>
<evidence type="ECO:0000256" key="8">
    <source>
        <dbReference type="ARBA" id="ARBA00023180"/>
    </source>
</evidence>
<dbReference type="InterPro" id="IPR050504">
    <property type="entry name" value="IgSF_BTN/MOG"/>
</dbReference>
<comment type="caution">
    <text evidence="14">The sequence shown here is derived from an EMBL/GenBank/DDBJ whole genome shotgun (WGS) entry which is preliminary data.</text>
</comment>
<dbReference type="GO" id="GO:0050863">
    <property type="term" value="P:regulation of T cell activation"/>
    <property type="evidence" value="ECO:0007669"/>
    <property type="project" value="UniProtKB-ARBA"/>
</dbReference>
<dbReference type="EMBL" id="JADWDJ010000001">
    <property type="protein sequence ID" value="KAG5285769.1"/>
    <property type="molecule type" value="Genomic_DNA"/>
</dbReference>
<evidence type="ECO:0000256" key="10">
    <source>
        <dbReference type="SAM" id="Phobius"/>
    </source>
</evidence>
<keyword evidence="6 10" id="KW-0472">Membrane</keyword>
<dbReference type="Pfam" id="PF22705">
    <property type="entry name" value="C2-set_3"/>
    <property type="match status" value="1"/>
</dbReference>
<dbReference type="InterPro" id="IPR043136">
    <property type="entry name" value="B30.2/SPRY_sf"/>
</dbReference>
<evidence type="ECO:0000256" key="2">
    <source>
        <dbReference type="ARBA" id="ARBA00007591"/>
    </source>
</evidence>
<dbReference type="SUPFAM" id="SSF49899">
    <property type="entry name" value="Concanavalin A-like lectins/glucanases"/>
    <property type="match status" value="1"/>
</dbReference>
<evidence type="ECO:0000256" key="5">
    <source>
        <dbReference type="ARBA" id="ARBA00022989"/>
    </source>
</evidence>
<dbReference type="PROSITE" id="PS50188">
    <property type="entry name" value="B302_SPRY"/>
    <property type="match status" value="1"/>
</dbReference>
<dbReference type="GO" id="GO:0050852">
    <property type="term" value="P:T cell receptor signaling pathway"/>
    <property type="evidence" value="ECO:0007669"/>
    <property type="project" value="TreeGrafter"/>
</dbReference>